<organism evidence="3 4">
    <name type="scientific">Lymnaea stagnalis</name>
    <name type="common">Great pond snail</name>
    <name type="synonym">Helix stagnalis</name>
    <dbReference type="NCBI Taxonomy" id="6523"/>
    <lineage>
        <taxon>Eukaryota</taxon>
        <taxon>Metazoa</taxon>
        <taxon>Spiralia</taxon>
        <taxon>Lophotrochozoa</taxon>
        <taxon>Mollusca</taxon>
        <taxon>Gastropoda</taxon>
        <taxon>Heterobranchia</taxon>
        <taxon>Euthyneura</taxon>
        <taxon>Panpulmonata</taxon>
        <taxon>Hygrophila</taxon>
        <taxon>Lymnaeoidea</taxon>
        <taxon>Lymnaeidae</taxon>
        <taxon>Lymnaea</taxon>
    </lineage>
</organism>
<feature type="transmembrane region" description="Helical" evidence="1">
    <location>
        <begin position="333"/>
        <end position="355"/>
    </location>
</feature>
<evidence type="ECO:0000256" key="1">
    <source>
        <dbReference type="SAM" id="Phobius"/>
    </source>
</evidence>
<dbReference type="AlphaFoldDB" id="A0AAV2HEA2"/>
<protein>
    <submittedName>
        <fullName evidence="3">Uncharacterized protein</fullName>
    </submittedName>
</protein>
<sequence>MQKSVTIPDFLWILLMAFLCRDTNKLVSANESADCPLAEEGQPYSLKFTWALPRDKTYTSFIVENVHSLISTCIIGGNRCHDVFGGDLAKSVLKVSHTTGVASLTVALRNVSKTRPFNAEGKWTLKYEAFESPFISCNVNIVAKVRVVACKTGVNKYAICVTCSVQNLVHRSKCLFASKSKELDLMKIQSTILYDNETHQHSGLLPLITSKCTLRIPVRQLRPGNLHLVVNIDPEITGDDKGLKLGTEKSIFINFNGPSIADCHPVIDVGTDSICTCERSDNTLQTTLASLHHNNNNDNSPSIEYSNGNYSSSNATIYSEVAVTSTSDQNIPIILLFVVGGNILLISIVVTVLWYKKKTSNVFIQSCFPCNQEKTKQRNDYDPINGGYLLVDHSVTGDSHQYGTTRVLPSNIVISAADGTTLDENHYETIDEVRDIGDIKYGNCRVGGNTDNINDANVDKDVSGRIDIYSTIIE</sequence>
<evidence type="ECO:0000313" key="3">
    <source>
        <dbReference type="EMBL" id="CAL1532206.1"/>
    </source>
</evidence>
<evidence type="ECO:0000313" key="4">
    <source>
        <dbReference type="Proteomes" id="UP001497497"/>
    </source>
</evidence>
<gene>
    <name evidence="3" type="ORF">GSLYS_00006285001</name>
</gene>
<keyword evidence="4" id="KW-1185">Reference proteome</keyword>
<reference evidence="3 4" key="1">
    <citation type="submission" date="2024-04" db="EMBL/GenBank/DDBJ databases">
        <authorList>
            <consortium name="Genoscope - CEA"/>
            <person name="William W."/>
        </authorList>
    </citation>
    <scope>NUCLEOTIDE SEQUENCE [LARGE SCALE GENOMIC DNA]</scope>
</reference>
<comment type="caution">
    <text evidence="3">The sequence shown here is derived from an EMBL/GenBank/DDBJ whole genome shotgun (WGS) entry which is preliminary data.</text>
</comment>
<keyword evidence="1" id="KW-0472">Membrane</keyword>
<feature type="signal peptide" evidence="2">
    <location>
        <begin position="1"/>
        <end position="29"/>
    </location>
</feature>
<keyword evidence="1" id="KW-1133">Transmembrane helix</keyword>
<proteinExistence type="predicted"/>
<dbReference type="EMBL" id="CAXITT010000109">
    <property type="protein sequence ID" value="CAL1532206.1"/>
    <property type="molecule type" value="Genomic_DNA"/>
</dbReference>
<dbReference type="Proteomes" id="UP001497497">
    <property type="component" value="Unassembled WGS sequence"/>
</dbReference>
<keyword evidence="1" id="KW-0812">Transmembrane</keyword>
<accession>A0AAV2HEA2</accession>
<feature type="chain" id="PRO_5043965579" evidence="2">
    <location>
        <begin position="30"/>
        <end position="474"/>
    </location>
</feature>
<keyword evidence="2" id="KW-0732">Signal</keyword>
<evidence type="ECO:0000256" key="2">
    <source>
        <dbReference type="SAM" id="SignalP"/>
    </source>
</evidence>
<name>A0AAV2HEA2_LYMST</name>